<protein>
    <submittedName>
        <fullName evidence="1">Uncharacterized protein</fullName>
    </submittedName>
</protein>
<comment type="caution">
    <text evidence="1">The sequence shown here is derived from an EMBL/GenBank/DDBJ whole genome shotgun (WGS) entry which is preliminary data.</text>
</comment>
<dbReference type="Gene3D" id="3.90.10.10">
    <property type="entry name" value="Cytochrome C3"/>
    <property type="match status" value="1"/>
</dbReference>
<evidence type="ECO:0000313" key="1">
    <source>
        <dbReference type="EMBL" id="RDU68368.1"/>
    </source>
</evidence>
<dbReference type="InterPro" id="IPR036280">
    <property type="entry name" value="Multihaem_cyt_sf"/>
</dbReference>
<organism evidence="1 2">
    <name type="scientific">Helicobacter equorum</name>
    <dbReference type="NCBI Taxonomy" id="361872"/>
    <lineage>
        <taxon>Bacteria</taxon>
        <taxon>Pseudomonadati</taxon>
        <taxon>Campylobacterota</taxon>
        <taxon>Epsilonproteobacteria</taxon>
        <taxon>Campylobacterales</taxon>
        <taxon>Helicobacteraceae</taxon>
        <taxon>Helicobacter</taxon>
    </lineage>
</organism>
<evidence type="ECO:0000313" key="2">
    <source>
        <dbReference type="Proteomes" id="UP000256514"/>
    </source>
</evidence>
<dbReference type="RefSeq" id="WP_115570325.1">
    <property type="nucleotide sequence ID" value="NZ_NXLT01000001.1"/>
</dbReference>
<gene>
    <name evidence="1" type="ORF">CQA54_00720</name>
</gene>
<keyword evidence="2" id="KW-1185">Reference proteome</keyword>
<dbReference type="SUPFAM" id="SSF48695">
    <property type="entry name" value="Multiheme cytochromes"/>
    <property type="match status" value="1"/>
</dbReference>
<dbReference type="OrthoDB" id="5334216at2"/>
<dbReference type="Proteomes" id="UP000256514">
    <property type="component" value="Unassembled WGS sequence"/>
</dbReference>
<name>A0A3D8ISV6_9HELI</name>
<proteinExistence type="predicted"/>
<dbReference type="AlphaFoldDB" id="A0A3D8ISV6"/>
<accession>A0A3D8ISV6</accession>
<reference evidence="1 2" key="1">
    <citation type="submission" date="2018-04" db="EMBL/GenBank/DDBJ databases">
        <title>Novel Campyloabacter and Helicobacter Species and Strains.</title>
        <authorList>
            <person name="Mannion A.J."/>
            <person name="Shen Z."/>
            <person name="Fox J.G."/>
        </authorList>
    </citation>
    <scope>NUCLEOTIDE SEQUENCE [LARGE SCALE GENOMIC DNA]</scope>
    <source>
        <strain evidence="1 2">MIT 12-6600</strain>
    </source>
</reference>
<sequence>MRSVWLLLCFVGAIWATCSGDCATCHFTLDYAKDKRHMPMRECKICHTEEKMTQIDMGGGCGKDCFACHDVQKVRTPALMNAHKVIDNCMDCHTKLSQSLFNPASPTQNIFQQSIQDFSHSLAPQQDSKE</sequence>
<dbReference type="EMBL" id="NXLT01000001">
    <property type="protein sequence ID" value="RDU68368.1"/>
    <property type="molecule type" value="Genomic_DNA"/>
</dbReference>